<dbReference type="InterPro" id="IPR006439">
    <property type="entry name" value="HAD-SF_hydro_IA"/>
</dbReference>
<dbReference type="GO" id="GO:0008967">
    <property type="term" value="F:phosphoglycolate phosphatase activity"/>
    <property type="evidence" value="ECO:0007669"/>
    <property type="project" value="TreeGrafter"/>
</dbReference>
<dbReference type="GO" id="GO:0005829">
    <property type="term" value="C:cytosol"/>
    <property type="evidence" value="ECO:0007669"/>
    <property type="project" value="TreeGrafter"/>
</dbReference>
<dbReference type="InterPro" id="IPR036412">
    <property type="entry name" value="HAD-like_sf"/>
</dbReference>
<dbReference type="SUPFAM" id="SSF56784">
    <property type="entry name" value="HAD-like"/>
    <property type="match status" value="1"/>
</dbReference>
<feature type="non-terminal residue" evidence="1">
    <location>
        <position position="211"/>
    </location>
</feature>
<reference evidence="1" key="1">
    <citation type="submission" date="2018-06" db="EMBL/GenBank/DDBJ databases">
        <authorList>
            <person name="Zhirakovskaya E."/>
        </authorList>
    </citation>
    <scope>NUCLEOTIDE SEQUENCE</scope>
</reference>
<gene>
    <name evidence="1" type="ORF">MNBD_GAMMA23-1938</name>
</gene>
<dbReference type="InterPro" id="IPR041492">
    <property type="entry name" value="HAD_2"/>
</dbReference>
<dbReference type="GO" id="GO:0006281">
    <property type="term" value="P:DNA repair"/>
    <property type="evidence" value="ECO:0007669"/>
    <property type="project" value="TreeGrafter"/>
</dbReference>
<dbReference type="Pfam" id="PF13419">
    <property type="entry name" value="HAD_2"/>
    <property type="match status" value="1"/>
</dbReference>
<sequence length="211" mass="24195">MKYKCFVFDWDGTLMDSEAKIVSCMQAAIRDMQFESRSEEQIKNIIGLGFKEALTMLYPGKNEYYEKFVEQYRVYFLDDKSKASPLFSHVELLLELLNEKSYFVAVATGKGRQGLDKVLQETSLASYFHVTRCADETFSKPNPQMLNEIMDFVGVEASETIMIGDTEYDLNMARNAGCDSIGIAHGVHETSRLEKCEPIEIYPDIKALYHW</sequence>
<dbReference type="SFLD" id="SFLDG01135">
    <property type="entry name" value="C1.5.6:_HAD__Beta-PGM__Phospha"/>
    <property type="match status" value="1"/>
</dbReference>
<dbReference type="InterPro" id="IPR023214">
    <property type="entry name" value="HAD_sf"/>
</dbReference>
<dbReference type="SFLD" id="SFLDS00003">
    <property type="entry name" value="Haloacid_Dehalogenase"/>
    <property type="match status" value="1"/>
</dbReference>
<dbReference type="NCBIfam" id="TIGR01549">
    <property type="entry name" value="HAD-SF-IA-v1"/>
    <property type="match status" value="1"/>
</dbReference>
<dbReference type="PANTHER" id="PTHR43434:SF24">
    <property type="entry name" value="HYDROLASE-RELATED"/>
    <property type="match status" value="1"/>
</dbReference>
<accession>A0A3B0ZE43</accession>
<organism evidence="1">
    <name type="scientific">hydrothermal vent metagenome</name>
    <dbReference type="NCBI Taxonomy" id="652676"/>
    <lineage>
        <taxon>unclassified sequences</taxon>
        <taxon>metagenomes</taxon>
        <taxon>ecological metagenomes</taxon>
    </lineage>
</organism>
<dbReference type="InterPro" id="IPR050155">
    <property type="entry name" value="HAD-like_hydrolase_sf"/>
</dbReference>
<dbReference type="SFLD" id="SFLDG01129">
    <property type="entry name" value="C1.5:_HAD__Beta-PGM__Phosphata"/>
    <property type="match status" value="1"/>
</dbReference>
<protein>
    <submittedName>
        <fullName evidence="1">Similar to phosphoglycolate phosphatase, clustered with ribosomal large subunit pseudouridine synthase C</fullName>
    </submittedName>
</protein>
<dbReference type="EMBL" id="UOFT01000014">
    <property type="protein sequence ID" value="VAW91698.1"/>
    <property type="molecule type" value="Genomic_DNA"/>
</dbReference>
<name>A0A3B0ZE43_9ZZZZ</name>
<dbReference type="InterPro" id="IPR023198">
    <property type="entry name" value="PGP-like_dom2"/>
</dbReference>
<evidence type="ECO:0000313" key="1">
    <source>
        <dbReference type="EMBL" id="VAW91698.1"/>
    </source>
</evidence>
<proteinExistence type="predicted"/>
<dbReference type="PANTHER" id="PTHR43434">
    <property type="entry name" value="PHOSPHOGLYCOLATE PHOSPHATASE"/>
    <property type="match status" value="1"/>
</dbReference>
<dbReference type="Gene3D" id="3.40.50.1000">
    <property type="entry name" value="HAD superfamily/HAD-like"/>
    <property type="match status" value="1"/>
</dbReference>
<dbReference type="Gene3D" id="1.10.150.240">
    <property type="entry name" value="Putative phosphatase, domain 2"/>
    <property type="match status" value="1"/>
</dbReference>
<dbReference type="AlphaFoldDB" id="A0A3B0ZE43"/>